<sequence>MALSSTSVSTPHAASSSSPVPRPPPPSSKQMIFPSLLDRHLHSQTGFLMAHLALSLLLMDLTGFHEEVMHDRAAECPIIGEVDEHKKR</sequence>
<dbReference type="EMBL" id="CASHSV030000311">
    <property type="protein sequence ID" value="CAJ2657087.1"/>
    <property type="molecule type" value="Genomic_DNA"/>
</dbReference>
<dbReference type="Proteomes" id="UP001177021">
    <property type="component" value="Unassembled WGS sequence"/>
</dbReference>
<comment type="caution">
    <text evidence="1">The sequence shown here is derived from an EMBL/GenBank/DDBJ whole genome shotgun (WGS) entry which is preliminary data.</text>
</comment>
<keyword evidence="2" id="KW-1185">Reference proteome</keyword>
<name>A0ACB0KKX1_TRIPR</name>
<evidence type="ECO:0000313" key="2">
    <source>
        <dbReference type="Proteomes" id="UP001177021"/>
    </source>
</evidence>
<accession>A0ACB0KKX1</accession>
<reference evidence="1" key="1">
    <citation type="submission" date="2023-10" db="EMBL/GenBank/DDBJ databases">
        <authorList>
            <person name="Rodriguez Cubillos JULIANA M."/>
            <person name="De Vega J."/>
        </authorList>
    </citation>
    <scope>NUCLEOTIDE SEQUENCE</scope>
</reference>
<protein>
    <submittedName>
        <fullName evidence="1">Uncharacterized protein</fullName>
    </submittedName>
</protein>
<organism evidence="1 2">
    <name type="scientific">Trifolium pratense</name>
    <name type="common">Red clover</name>
    <dbReference type="NCBI Taxonomy" id="57577"/>
    <lineage>
        <taxon>Eukaryota</taxon>
        <taxon>Viridiplantae</taxon>
        <taxon>Streptophyta</taxon>
        <taxon>Embryophyta</taxon>
        <taxon>Tracheophyta</taxon>
        <taxon>Spermatophyta</taxon>
        <taxon>Magnoliopsida</taxon>
        <taxon>eudicotyledons</taxon>
        <taxon>Gunneridae</taxon>
        <taxon>Pentapetalae</taxon>
        <taxon>rosids</taxon>
        <taxon>fabids</taxon>
        <taxon>Fabales</taxon>
        <taxon>Fabaceae</taxon>
        <taxon>Papilionoideae</taxon>
        <taxon>50 kb inversion clade</taxon>
        <taxon>NPAAA clade</taxon>
        <taxon>Hologalegina</taxon>
        <taxon>IRL clade</taxon>
        <taxon>Trifolieae</taxon>
        <taxon>Trifolium</taxon>
    </lineage>
</organism>
<evidence type="ECO:0000313" key="1">
    <source>
        <dbReference type="EMBL" id="CAJ2657087.1"/>
    </source>
</evidence>
<gene>
    <name evidence="1" type="ORF">MILVUS5_LOCUS23716</name>
</gene>
<proteinExistence type="predicted"/>